<dbReference type="GO" id="GO:0003677">
    <property type="term" value="F:DNA binding"/>
    <property type="evidence" value="ECO:0007669"/>
    <property type="project" value="UniProtKB-KW"/>
</dbReference>
<reference evidence="5 6" key="1">
    <citation type="submission" date="2018-03" db="EMBL/GenBank/DDBJ databases">
        <title>Defining the species Micromonospora saelicesensis and Micromonospora noduli under the framework of genomics.</title>
        <authorList>
            <person name="Riesco R."/>
            <person name="Trujillo M.E."/>
        </authorList>
    </citation>
    <scope>NUCLEOTIDE SEQUENCE [LARGE SCALE GENOMIC DNA]</scope>
    <source>
        <strain evidence="5 6">PSN13</strain>
    </source>
</reference>
<evidence type="ECO:0000313" key="5">
    <source>
        <dbReference type="EMBL" id="RAO26446.1"/>
    </source>
</evidence>
<dbReference type="SUPFAM" id="SSF64288">
    <property type="entry name" value="Chorismate lyase-like"/>
    <property type="match status" value="1"/>
</dbReference>
<dbReference type="SMART" id="SM00345">
    <property type="entry name" value="HTH_GNTR"/>
    <property type="match status" value="1"/>
</dbReference>
<dbReference type="InterPro" id="IPR036390">
    <property type="entry name" value="WH_DNA-bd_sf"/>
</dbReference>
<keyword evidence="3" id="KW-0804">Transcription</keyword>
<dbReference type="PANTHER" id="PTHR44846:SF17">
    <property type="entry name" value="GNTR-FAMILY TRANSCRIPTIONAL REGULATOR"/>
    <property type="match status" value="1"/>
</dbReference>
<dbReference type="PROSITE" id="PS50949">
    <property type="entry name" value="HTH_GNTR"/>
    <property type="match status" value="1"/>
</dbReference>
<dbReference type="InterPro" id="IPR000524">
    <property type="entry name" value="Tscrpt_reg_HTH_GntR"/>
</dbReference>
<dbReference type="Proteomes" id="UP000249419">
    <property type="component" value="Unassembled WGS sequence"/>
</dbReference>
<keyword evidence="1" id="KW-0805">Transcription regulation</keyword>
<dbReference type="SUPFAM" id="SSF46785">
    <property type="entry name" value="Winged helix' DNA-binding domain"/>
    <property type="match status" value="1"/>
</dbReference>
<dbReference type="RefSeq" id="WP_112678828.1">
    <property type="nucleotide sequence ID" value="NZ_PYAG01000041.1"/>
</dbReference>
<evidence type="ECO:0000256" key="3">
    <source>
        <dbReference type="ARBA" id="ARBA00023163"/>
    </source>
</evidence>
<dbReference type="Gene3D" id="3.40.1410.10">
    <property type="entry name" value="Chorismate lyase-like"/>
    <property type="match status" value="1"/>
</dbReference>
<organism evidence="5 6">
    <name type="scientific">Micromonospora saelicesensis</name>
    <dbReference type="NCBI Taxonomy" id="285676"/>
    <lineage>
        <taxon>Bacteria</taxon>
        <taxon>Bacillati</taxon>
        <taxon>Actinomycetota</taxon>
        <taxon>Actinomycetes</taxon>
        <taxon>Micromonosporales</taxon>
        <taxon>Micromonosporaceae</taxon>
        <taxon>Micromonospora</taxon>
    </lineage>
</organism>
<dbReference type="Gene3D" id="1.10.10.10">
    <property type="entry name" value="Winged helix-like DNA-binding domain superfamily/Winged helix DNA-binding domain"/>
    <property type="match status" value="1"/>
</dbReference>
<accession>A0A328NBZ8</accession>
<dbReference type="AlphaFoldDB" id="A0A328NBZ8"/>
<protein>
    <recommendedName>
        <fullName evidence="4">HTH gntR-type domain-containing protein</fullName>
    </recommendedName>
</protein>
<dbReference type="Pfam" id="PF00392">
    <property type="entry name" value="GntR"/>
    <property type="match status" value="1"/>
</dbReference>
<dbReference type="EMBL" id="PYAG01000041">
    <property type="protein sequence ID" value="RAO26446.1"/>
    <property type="molecule type" value="Genomic_DNA"/>
</dbReference>
<evidence type="ECO:0000313" key="6">
    <source>
        <dbReference type="Proteomes" id="UP000249419"/>
    </source>
</evidence>
<dbReference type="InterPro" id="IPR028978">
    <property type="entry name" value="Chorismate_lyase_/UTRA_dom_sf"/>
</dbReference>
<evidence type="ECO:0000256" key="2">
    <source>
        <dbReference type="ARBA" id="ARBA00023125"/>
    </source>
</evidence>
<dbReference type="CDD" id="cd07377">
    <property type="entry name" value="WHTH_GntR"/>
    <property type="match status" value="1"/>
</dbReference>
<dbReference type="PANTHER" id="PTHR44846">
    <property type="entry name" value="MANNOSYL-D-GLYCERATE TRANSPORT/METABOLISM SYSTEM REPRESSOR MNGR-RELATED"/>
    <property type="match status" value="1"/>
</dbReference>
<dbReference type="Pfam" id="PF07702">
    <property type="entry name" value="UTRA"/>
    <property type="match status" value="1"/>
</dbReference>
<dbReference type="SMART" id="SM00866">
    <property type="entry name" value="UTRA"/>
    <property type="match status" value="1"/>
</dbReference>
<comment type="caution">
    <text evidence="5">The sequence shown here is derived from an EMBL/GenBank/DDBJ whole genome shotgun (WGS) entry which is preliminary data.</text>
</comment>
<feature type="domain" description="HTH gntR-type" evidence="4">
    <location>
        <begin position="8"/>
        <end position="76"/>
    </location>
</feature>
<sequence>MPTPRDTRPRSHQIAAELRADIMSGDLAPGAKLPSTAELMSAYGTHGATIQNALGILKAEGYLEGQPGRGVYVRPSQQQTITPADYATPSAPGQPYAWITAAAERGQRGAYRLLDVAEVPAPVQVATAFSIDPGEPVVRRAQIGTIDGEPVELVHTYYPTDLARGTALAVKRLIKGGSPAVLAELGLEPVFSDDTISTRPPTSEEFVALELPTEVPILRTFRVAVAASGRPVECQVMVKAGHRHEVRYRWPS</sequence>
<evidence type="ECO:0000256" key="1">
    <source>
        <dbReference type="ARBA" id="ARBA00023015"/>
    </source>
</evidence>
<evidence type="ECO:0000259" key="4">
    <source>
        <dbReference type="PROSITE" id="PS50949"/>
    </source>
</evidence>
<dbReference type="InterPro" id="IPR036388">
    <property type="entry name" value="WH-like_DNA-bd_sf"/>
</dbReference>
<proteinExistence type="predicted"/>
<gene>
    <name evidence="5" type="ORF">PSN13_06474</name>
</gene>
<dbReference type="InterPro" id="IPR050679">
    <property type="entry name" value="Bact_HTH_transcr_reg"/>
</dbReference>
<dbReference type="GO" id="GO:0003700">
    <property type="term" value="F:DNA-binding transcription factor activity"/>
    <property type="evidence" value="ECO:0007669"/>
    <property type="project" value="InterPro"/>
</dbReference>
<dbReference type="InterPro" id="IPR011663">
    <property type="entry name" value="UTRA"/>
</dbReference>
<name>A0A328NBZ8_9ACTN</name>
<dbReference type="GO" id="GO:0045892">
    <property type="term" value="P:negative regulation of DNA-templated transcription"/>
    <property type="evidence" value="ECO:0007669"/>
    <property type="project" value="TreeGrafter"/>
</dbReference>
<keyword evidence="2" id="KW-0238">DNA-binding</keyword>